<comment type="caution">
    <text evidence="2">The sequence shown here is derived from an EMBL/GenBank/DDBJ whole genome shotgun (WGS) entry which is preliminary data.</text>
</comment>
<keyword evidence="3" id="KW-1185">Reference proteome</keyword>
<evidence type="ECO:0000259" key="1">
    <source>
        <dbReference type="Pfam" id="PF13191"/>
    </source>
</evidence>
<dbReference type="Gene3D" id="3.40.50.300">
    <property type="entry name" value="P-loop containing nucleotide triphosphate hydrolases"/>
    <property type="match status" value="1"/>
</dbReference>
<accession>A0AAD2CE49</accession>
<protein>
    <recommendedName>
        <fullName evidence="1">Orc1-like AAA ATPase domain-containing protein</fullName>
    </recommendedName>
</protein>
<name>A0AAD2CE49_9STRA</name>
<dbReference type="Pfam" id="PF13191">
    <property type="entry name" value="AAA_16"/>
    <property type="match status" value="1"/>
</dbReference>
<evidence type="ECO:0000313" key="2">
    <source>
        <dbReference type="EMBL" id="CAJ1931133.1"/>
    </source>
</evidence>
<dbReference type="EMBL" id="CAKOGP040000125">
    <property type="protein sequence ID" value="CAJ1931133.1"/>
    <property type="molecule type" value="Genomic_DNA"/>
</dbReference>
<reference evidence="2" key="1">
    <citation type="submission" date="2023-08" db="EMBL/GenBank/DDBJ databases">
        <authorList>
            <person name="Audoor S."/>
            <person name="Bilcke G."/>
        </authorList>
    </citation>
    <scope>NUCLEOTIDE SEQUENCE</scope>
</reference>
<proteinExistence type="predicted"/>
<organism evidence="2 3">
    <name type="scientific">Cylindrotheca closterium</name>
    <dbReference type="NCBI Taxonomy" id="2856"/>
    <lineage>
        <taxon>Eukaryota</taxon>
        <taxon>Sar</taxon>
        <taxon>Stramenopiles</taxon>
        <taxon>Ochrophyta</taxon>
        <taxon>Bacillariophyta</taxon>
        <taxon>Bacillariophyceae</taxon>
        <taxon>Bacillariophycidae</taxon>
        <taxon>Bacillariales</taxon>
        <taxon>Bacillariaceae</taxon>
        <taxon>Cylindrotheca</taxon>
    </lineage>
</organism>
<dbReference type="SUPFAM" id="SSF52540">
    <property type="entry name" value="P-loop containing nucleoside triphosphate hydrolases"/>
    <property type="match status" value="1"/>
</dbReference>
<dbReference type="PANTHER" id="PTHR43642">
    <property type="entry name" value="HYBRID SIGNAL TRANSDUCTION HISTIDINE KINASE G"/>
    <property type="match status" value="1"/>
</dbReference>
<gene>
    <name evidence="2" type="ORF">CYCCA115_LOCUS2253</name>
</gene>
<dbReference type="InterPro" id="IPR053159">
    <property type="entry name" value="Hybrid_Histidine_Kinase"/>
</dbReference>
<feature type="domain" description="Orc1-like AAA ATPase" evidence="1">
    <location>
        <begin position="2"/>
        <end position="177"/>
    </location>
</feature>
<evidence type="ECO:0000313" key="3">
    <source>
        <dbReference type="Proteomes" id="UP001295423"/>
    </source>
</evidence>
<dbReference type="PANTHER" id="PTHR43642:SF1">
    <property type="entry name" value="HYBRID SIGNAL TRANSDUCTION HISTIDINE KINASE G"/>
    <property type="match status" value="1"/>
</dbReference>
<dbReference type="InterPro" id="IPR041664">
    <property type="entry name" value="AAA_16"/>
</dbReference>
<sequence length="472" mass="53216">MVTVAGLSGTGKSAIVKEFQRQTRKRDKSAFFCSGKFDQNQRSLPYNAFITALTQLVSEFSMLPPADKEELQRSLRKNYRVLLDLIPNLEDLFPDNITDGGGKEEESTVAPEQKSYDVVRSQARFKFALSKFLASVCQPQHKVIIFLDDLQWIDPASLDLLEFMLLEPGLEESLLIIGSYRDNEVDDQHLLLRRLAVVEMSRGRTMQRLWIENLSLQNTHDLITDLFNADPSETKELAEIAHSKVEGNAFFLIQFLIALRDEDHISYNIGTTSWSWKLEKIRKSTVVSNSVLLVLMKKMKKLDENARRLLTIISFLGSSFQETVVDILATELAGSSLLPAVETLENTAVILGALVDTGFLEVVVTQDRGSNQNQKVYYFAHDQIEMAAISFQDESTLPELNLEMARVLYSKRHDFDSEGKLFAVVDMYNQGRDLIKSSKEVMLLAELNFQAGKHALESSAFAASTKLPSSCH</sequence>
<dbReference type="Proteomes" id="UP001295423">
    <property type="component" value="Unassembled WGS sequence"/>
</dbReference>
<dbReference type="InterPro" id="IPR027417">
    <property type="entry name" value="P-loop_NTPase"/>
</dbReference>
<dbReference type="AlphaFoldDB" id="A0AAD2CE49"/>